<protein>
    <submittedName>
        <fullName evidence="2">Uncharacterized protein</fullName>
    </submittedName>
</protein>
<proteinExistence type="predicted"/>
<feature type="compositionally biased region" description="Basic and acidic residues" evidence="1">
    <location>
        <begin position="85"/>
        <end position="99"/>
    </location>
</feature>
<keyword evidence="3" id="KW-1185">Reference proteome</keyword>
<dbReference type="EMBL" id="AACS02000002">
    <property type="protein sequence ID" value="EAU81788.1"/>
    <property type="molecule type" value="Genomic_DNA"/>
</dbReference>
<dbReference type="RefSeq" id="XP_001840007.1">
    <property type="nucleotide sequence ID" value="XM_001839955.1"/>
</dbReference>
<comment type="caution">
    <text evidence="2">The sequence shown here is derived from an EMBL/GenBank/DDBJ whole genome shotgun (WGS) entry which is preliminary data.</text>
</comment>
<feature type="compositionally biased region" description="Low complexity" evidence="1">
    <location>
        <begin position="147"/>
        <end position="162"/>
    </location>
</feature>
<evidence type="ECO:0000313" key="2">
    <source>
        <dbReference type="EMBL" id="EAU81788.1"/>
    </source>
</evidence>
<feature type="region of interest" description="Disordered" evidence="1">
    <location>
        <begin position="85"/>
        <end position="117"/>
    </location>
</feature>
<sequence>MSSTTEPIERPEANAVEDSEEKSAPNLKRPRTDSIEASQLQYPPRSKKARIQIEAGTRDPKKSPVSAGFRIIAYPGELEALWKKPRAEEKAVQTEDDPKPAVTTRPRSPSKAQATVKPTVRIPPRLIKPIVIRPGLVRPRRPSIKATSPTTKPTSPTDTVTDATPSPNYGAAVNDLTGNFDLYAMSLEFLADIFTGKKRSEPFEPTGKGKGKKATNKSWKPKKRVAALPDYEGLYNEIILLQAEKDWTAQIQIPSTGVRLPGEPPSKPKETGKFSSIVLANPIDPQHPYEVKLYHVSLRAAGEFTFTEKQKKFFAEGAGLQSHDSLSPGIIAALKLAASSLSTDSSGGYEGVMSSSGYIKLRKVWDPDQPGDTPNEAKRTTRRQLFEGYAAFEILFSKHHPNHRTEEGRLLEFGFWAVRSAPIAKPPNQRR</sequence>
<feature type="region of interest" description="Disordered" evidence="1">
    <location>
        <begin position="199"/>
        <end position="222"/>
    </location>
</feature>
<evidence type="ECO:0000313" key="3">
    <source>
        <dbReference type="Proteomes" id="UP000001861"/>
    </source>
</evidence>
<organism evidence="2 3">
    <name type="scientific">Coprinopsis cinerea (strain Okayama-7 / 130 / ATCC MYA-4618 / FGSC 9003)</name>
    <name type="common">Inky cap fungus</name>
    <name type="synonym">Hormographiella aspergillata</name>
    <dbReference type="NCBI Taxonomy" id="240176"/>
    <lineage>
        <taxon>Eukaryota</taxon>
        <taxon>Fungi</taxon>
        <taxon>Dikarya</taxon>
        <taxon>Basidiomycota</taxon>
        <taxon>Agaricomycotina</taxon>
        <taxon>Agaricomycetes</taxon>
        <taxon>Agaricomycetidae</taxon>
        <taxon>Agaricales</taxon>
        <taxon>Agaricineae</taxon>
        <taxon>Psathyrellaceae</taxon>
        <taxon>Coprinopsis</taxon>
    </lineage>
</organism>
<dbReference type="Proteomes" id="UP000001861">
    <property type="component" value="Unassembled WGS sequence"/>
</dbReference>
<dbReference type="InParanoid" id="A8PAL7"/>
<evidence type="ECO:0000256" key="1">
    <source>
        <dbReference type="SAM" id="MobiDB-lite"/>
    </source>
</evidence>
<feature type="region of interest" description="Disordered" evidence="1">
    <location>
        <begin position="1"/>
        <end position="66"/>
    </location>
</feature>
<accession>A8PAL7</accession>
<dbReference type="VEuPathDB" id="FungiDB:CC1G_10391"/>
<feature type="compositionally biased region" description="Basic residues" evidence="1">
    <location>
        <begin position="209"/>
        <end position="222"/>
    </location>
</feature>
<name>A8PAL7_COPC7</name>
<feature type="region of interest" description="Disordered" evidence="1">
    <location>
        <begin position="137"/>
        <end position="167"/>
    </location>
</feature>
<dbReference type="AlphaFoldDB" id="A8PAL7"/>
<dbReference type="OrthoDB" id="3256283at2759"/>
<reference evidence="2 3" key="1">
    <citation type="journal article" date="2010" name="Proc. Natl. Acad. Sci. U.S.A.">
        <title>Insights into evolution of multicellular fungi from the assembled chromosomes of the mushroom Coprinopsis cinerea (Coprinus cinereus).</title>
        <authorList>
            <person name="Stajich J.E."/>
            <person name="Wilke S.K."/>
            <person name="Ahren D."/>
            <person name="Au C.H."/>
            <person name="Birren B.W."/>
            <person name="Borodovsky M."/>
            <person name="Burns C."/>
            <person name="Canback B."/>
            <person name="Casselton L.A."/>
            <person name="Cheng C.K."/>
            <person name="Deng J."/>
            <person name="Dietrich F.S."/>
            <person name="Fargo D.C."/>
            <person name="Farman M.L."/>
            <person name="Gathman A.C."/>
            <person name="Goldberg J."/>
            <person name="Guigo R."/>
            <person name="Hoegger P.J."/>
            <person name="Hooker J.B."/>
            <person name="Huggins A."/>
            <person name="James T.Y."/>
            <person name="Kamada T."/>
            <person name="Kilaru S."/>
            <person name="Kodira C."/>
            <person name="Kues U."/>
            <person name="Kupfer D."/>
            <person name="Kwan H.S."/>
            <person name="Lomsadze A."/>
            <person name="Li W."/>
            <person name="Lilly W.W."/>
            <person name="Ma L.J."/>
            <person name="Mackey A.J."/>
            <person name="Manning G."/>
            <person name="Martin F."/>
            <person name="Muraguchi H."/>
            <person name="Natvig D.O."/>
            <person name="Palmerini H."/>
            <person name="Ramesh M.A."/>
            <person name="Rehmeyer C.J."/>
            <person name="Roe B.A."/>
            <person name="Shenoy N."/>
            <person name="Stanke M."/>
            <person name="Ter-Hovhannisyan V."/>
            <person name="Tunlid A."/>
            <person name="Velagapudi R."/>
            <person name="Vision T.J."/>
            <person name="Zeng Q."/>
            <person name="Zolan M.E."/>
            <person name="Pukkila P.J."/>
        </authorList>
    </citation>
    <scope>NUCLEOTIDE SEQUENCE [LARGE SCALE GENOMIC DNA]</scope>
    <source>
        <strain evidence="3">Okayama-7 / 130 / ATCC MYA-4618 / FGSC 9003</strain>
    </source>
</reference>
<dbReference type="GeneID" id="6016630"/>
<dbReference type="KEGG" id="cci:CC1G_10391"/>
<gene>
    <name evidence="2" type="ORF">CC1G_10391</name>
</gene>